<evidence type="ECO:0000313" key="1">
    <source>
        <dbReference type="EMBL" id="CFX09963.1"/>
    </source>
</evidence>
<proteinExistence type="predicted"/>
<dbReference type="Proteomes" id="UP000045545">
    <property type="component" value="Unassembled WGS sequence"/>
</dbReference>
<protein>
    <submittedName>
        <fullName evidence="1">Sporulation stage II, protein R</fullName>
    </submittedName>
</protein>
<dbReference type="EMBL" id="CGIH01000005">
    <property type="protein sequence ID" value="CFX09963.1"/>
    <property type="molecule type" value="Genomic_DNA"/>
</dbReference>
<dbReference type="NCBIfam" id="TIGR02837">
    <property type="entry name" value="spore_II_R"/>
    <property type="match status" value="1"/>
</dbReference>
<dbReference type="Pfam" id="PF09551">
    <property type="entry name" value="Spore_II_R"/>
    <property type="match status" value="1"/>
</dbReference>
<dbReference type="RefSeq" id="WP_052729543.1">
    <property type="nucleotide sequence ID" value="NZ_CGIH01000005.1"/>
</dbReference>
<name>A0A0E4C7S2_9FIRM</name>
<gene>
    <name evidence="1" type="ORF">452</name>
</gene>
<evidence type="ECO:0000313" key="2">
    <source>
        <dbReference type="Proteomes" id="UP000045545"/>
    </source>
</evidence>
<accession>A0A0E4C7S2</accession>
<keyword evidence="2" id="KW-1185">Reference proteome</keyword>
<organism evidence="1 2">
    <name type="scientific">Syntrophomonas zehnderi OL-4</name>
    <dbReference type="NCBI Taxonomy" id="690567"/>
    <lineage>
        <taxon>Bacteria</taxon>
        <taxon>Bacillati</taxon>
        <taxon>Bacillota</taxon>
        <taxon>Clostridia</taxon>
        <taxon>Eubacteriales</taxon>
        <taxon>Syntrophomonadaceae</taxon>
        <taxon>Syntrophomonas</taxon>
    </lineage>
</organism>
<sequence length="187" mass="20517">MYKKLSALIVLITFILAGIQLAGAQDEKIADSVLRLHVIANSDDPADQALKLAVKDEVVQYMLKEFVDTADAAQAKELAQKELPRIQALAKAKVEASGYSYPVEVWVGEFDFPAKSYGDMIFPPGKYQAVRVIIGEGKGQNWWCVLFPPLCLVSSGDQGLSLNSPQKARVTLKCLEFFPAGKNNDKL</sequence>
<dbReference type="STRING" id="690567.452"/>
<dbReference type="AlphaFoldDB" id="A0A0E4C7S2"/>
<dbReference type="OrthoDB" id="9793324at2"/>
<reference evidence="1 2" key="1">
    <citation type="submission" date="2015-03" db="EMBL/GenBank/DDBJ databases">
        <authorList>
            <person name="Murphy D."/>
        </authorList>
    </citation>
    <scope>NUCLEOTIDE SEQUENCE [LARGE SCALE GENOMIC DNA]</scope>
    <source>
        <strain evidence="1 2">OL-4</strain>
    </source>
</reference>
<dbReference type="InterPro" id="IPR014202">
    <property type="entry name" value="Spore_II_R"/>
</dbReference>